<dbReference type="Proteomes" id="UP000830055">
    <property type="component" value="Chromosome"/>
</dbReference>
<dbReference type="InterPro" id="IPR027417">
    <property type="entry name" value="P-loop_NTPase"/>
</dbReference>
<dbReference type="Gene3D" id="3.30.1490.20">
    <property type="entry name" value="ATP-grasp fold, A domain"/>
    <property type="match status" value="1"/>
</dbReference>
<evidence type="ECO:0000256" key="3">
    <source>
        <dbReference type="ARBA" id="ARBA00022723"/>
    </source>
</evidence>
<keyword evidence="9 17" id="KW-0862">Zinc</keyword>
<dbReference type="InterPro" id="IPR013815">
    <property type="entry name" value="ATP_grasp_subdomain_1"/>
</dbReference>
<evidence type="ECO:0000313" key="20">
    <source>
        <dbReference type="Proteomes" id="UP000830055"/>
    </source>
</evidence>
<comment type="subcellular location">
    <subcellularLocation>
        <location evidence="1 17">Cytoplasm</location>
    </subcellularLocation>
</comment>
<evidence type="ECO:0000313" key="19">
    <source>
        <dbReference type="EMBL" id="BDD88582.1"/>
    </source>
</evidence>
<dbReference type="InterPro" id="IPR041552">
    <property type="entry name" value="UvrA_DNA-bd"/>
</dbReference>
<evidence type="ECO:0000256" key="4">
    <source>
        <dbReference type="ARBA" id="ARBA00022737"/>
    </source>
</evidence>
<evidence type="ECO:0000256" key="7">
    <source>
        <dbReference type="ARBA" id="ARBA00022769"/>
    </source>
</evidence>
<keyword evidence="13 17" id="KW-0234">DNA repair</keyword>
<evidence type="ECO:0000256" key="15">
    <source>
        <dbReference type="ARBA" id="ARBA00039316"/>
    </source>
</evidence>
<feature type="binding site" evidence="17">
    <location>
        <begin position="645"/>
        <end position="652"/>
    </location>
    <ligand>
        <name>ATP</name>
        <dbReference type="ChEBI" id="CHEBI:30616"/>
    </ligand>
</feature>
<sequence>MEPQLLRIRGARMHNLKNIDVDLPRNALIVFTGLSGSGKSTLAFDTLYAEGQRRYVESLSTYARQFLGQMDKPDVDSLEGLSPAVSIEQKTTSKNPRSTVGTVTEVYDHLRLLFARCGRPTCPQCGEEIRSQSIEDMVNTLLAEPEGTKVILLAPMVTQRKGRHEQLLARIRKEGFVRIRLNGQIIHADEIEELDKNKKHSIDIVVDRLVLQPSVRRRLSDSIATAVKVTSGFLLTLFPDDNREQLFSELAACHRCNISLPRLSTQLFSFNNPQGACPECGGLGVKQFFDEDLVVPDASRAIADGAIAPWGWRNETTYTGQMLADVARHYEFTLNTPFGELTEKQRRAVLYGSGTEEIAFHYQKGRRVMTAVQRFEGVIPQLDRRFLETQSPMIREELGRYMNEQLCPVCNGARLKPEALAVRIGSYHIFGLTELSISLLLRTLPLLPFSERERKIGEPILKEIVDRLSFLEDVGLGYLTLSRRSGTLSGGEAQRIRLASQIGSRLAGVLYILDEPSIGLHQRDNQKLINTLIELRDLGNTVIVVEHDSDTILSADHVLDMGPGAGVHGGSVVYTGSVVGLLDSQQSETGAYLSGRKSILLPGRRRKPTTHGKKLHELQLVGASVNNLRQVRVSFPLGVMTVVTGVSGSGKSSLVMETLYPLAKQAKAAKKQTAEKHGAVLSGCDLIDKVVDIDQSPIGRTPRSNPATYTGVFTPIRELFARLPEARARGYQPGRFSFNLKGGRCEACDGDGVLRIAMHFLPDVYVVCERCQGRRYNQETLEILYKDRSIHDVLAMTVAEALSFFEHVPVLKTKLQTLVDVGLGYIKLGQSSVTLSGGEAQRVKLARELSARSTGRTLYILDEPTTGLHPADIQHLLGVLNRLVDQGNTVVVIEHNLDVIKTADWVIDVGPEGGDQGGTIVAAGTPEQVAQCADSYTGRFVKQILEDEGAGGADFH</sequence>
<dbReference type="Gene3D" id="1.10.8.280">
    <property type="entry name" value="ABC transporter ATPase domain-like"/>
    <property type="match status" value="1"/>
</dbReference>
<dbReference type="SUPFAM" id="SSF52540">
    <property type="entry name" value="P-loop containing nucleoside triphosphate hydrolases"/>
    <property type="match status" value="2"/>
</dbReference>
<evidence type="ECO:0000256" key="11">
    <source>
        <dbReference type="ARBA" id="ARBA00022881"/>
    </source>
</evidence>
<keyword evidence="3 17" id="KW-0479">Metal-binding</keyword>
<evidence type="ECO:0000256" key="10">
    <source>
        <dbReference type="ARBA" id="ARBA00022840"/>
    </source>
</evidence>
<dbReference type="Pfam" id="PF17755">
    <property type="entry name" value="UvrA_DNA-bind"/>
    <property type="match status" value="1"/>
</dbReference>
<keyword evidence="11 17" id="KW-0267">Excision nuclease</keyword>
<evidence type="ECO:0000256" key="13">
    <source>
        <dbReference type="ARBA" id="ARBA00023204"/>
    </source>
</evidence>
<dbReference type="NCBIfam" id="TIGR00630">
    <property type="entry name" value="uvra"/>
    <property type="match status" value="1"/>
</dbReference>
<keyword evidence="2 17" id="KW-0963">Cytoplasm</keyword>
<evidence type="ECO:0000256" key="1">
    <source>
        <dbReference type="ARBA" id="ARBA00004496"/>
    </source>
</evidence>
<dbReference type="HAMAP" id="MF_00205">
    <property type="entry name" value="UvrA"/>
    <property type="match status" value="1"/>
</dbReference>
<dbReference type="InterPro" id="IPR017871">
    <property type="entry name" value="ABC_transporter-like_CS"/>
</dbReference>
<evidence type="ECO:0000256" key="14">
    <source>
        <dbReference type="ARBA" id="ARBA00038000"/>
    </source>
</evidence>
<evidence type="ECO:0000256" key="5">
    <source>
        <dbReference type="ARBA" id="ARBA00022741"/>
    </source>
</evidence>
<dbReference type="RefSeq" id="WP_284151928.1">
    <property type="nucleotide sequence ID" value="NZ_AP025516.1"/>
</dbReference>
<keyword evidence="7 17" id="KW-0228">DNA excision</keyword>
<accession>A0ABM7WCA8</accession>
<evidence type="ECO:0000256" key="16">
    <source>
        <dbReference type="ARBA" id="ARBA00042156"/>
    </source>
</evidence>
<dbReference type="InterPro" id="IPR003439">
    <property type="entry name" value="ABC_transporter-like_ATP-bd"/>
</dbReference>
<dbReference type="PROSITE" id="PS00211">
    <property type="entry name" value="ABC_TRANSPORTER_1"/>
    <property type="match status" value="2"/>
</dbReference>
<evidence type="ECO:0000256" key="2">
    <source>
        <dbReference type="ARBA" id="ARBA00022490"/>
    </source>
</evidence>
<keyword evidence="10 17" id="KW-0067">ATP-binding</keyword>
<evidence type="ECO:0000256" key="9">
    <source>
        <dbReference type="ARBA" id="ARBA00022833"/>
    </source>
</evidence>
<protein>
    <recommendedName>
        <fullName evidence="15 17">UvrABC system protein A</fullName>
        <shortName evidence="17">UvrA protein</shortName>
    </recommendedName>
    <alternativeName>
        <fullName evidence="16 17">Excinuclease ABC subunit A</fullName>
    </alternativeName>
</protein>
<dbReference type="Pfam" id="PF17760">
    <property type="entry name" value="UvrA_inter"/>
    <property type="match status" value="1"/>
</dbReference>
<dbReference type="CDD" id="cd03271">
    <property type="entry name" value="ABC_UvrA_II"/>
    <property type="match status" value="1"/>
</dbReference>
<dbReference type="PROSITE" id="PS50893">
    <property type="entry name" value="ABC_TRANSPORTER_2"/>
    <property type="match status" value="1"/>
</dbReference>
<evidence type="ECO:0000259" key="18">
    <source>
        <dbReference type="PROSITE" id="PS50893"/>
    </source>
</evidence>
<dbReference type="Gene3D" id="3.40.50.300">
    <property type="entry name" value="P-loop containing nucleotide triphosphate hydrolases"/>
    <property type="match status" value="2"/>
</dbReference>
<name>A0ABM7WCA8_9BACT</name>
<keyword evidence="12 17" id="KW-0238">DNA-binding</keyword>
<feature type="zinc finger region" description="C4-type" evidence="17">
    <location>
        <begin position="253"/>
        <end position="280"/>
    </location>
</feature>
<feature type="domain" description="ABC transporter" evidence="18">
    <location>
        <begin position="613"/>
        <end position="942"/>
    </location>
</feature>
<keyword evidence="8 17" id="KW-0863">Zinc-finger</keyword>
<reference evidence="19 20" key="1">
    <citation type="submission" date="2022-01" db="EMBL/GenBank/DDBJ databases">
        <title>Desulfofustis limnae sp. nov., a novel mesophilic sulfate-reducing bacterium isolated from marsh soil.</title>
        <authorList>
            <person name="Watanabe M."/>
            <person name="Takahashi A."/>
            <person name="Kojima H."/>
            <person name="Fukui M."/>
        </authorList>
    </citation>
    <scope>NUCLEOTIDE SEQUENCE [LARGE SCALE GENOMIC DNA]</scope>
    <source>
        <strain evidence="19 20">PPLL</strain>
    </source>
</reference>
<keyword evidence="17" id="KW-0742">SOS response</keyword>
<evidence type="ECO:0000256" key="8">
    <source>
        <dbReference type="ARBA" id="ARBA00022771"/>
    </source>
</evidence>
<dbReference type="InterPro" id="IPR041102">
    <property type="entry name" value="UvrA_inter"/>
</dbReference>
<keyword evidence="4 17" id="KW-0677">Repeat</keyword>
<comment type="subunit">
    <text evidence="17">Forms a heterotetramer with UvrB during the search for lesions.</text>
</comment>
<dbReference type="PANTHER" id="PTHR43152:SF3">
    <property type="entry name" value="UVRABC SYSTEM PROTEIN A"/>
    <property type="match status" value="1"/>
</dbReference>
<evidence type="ECO:0000256" key="6">
    <source>
        <dbReference type="ARBA" id="ARBA00022763"/>
    </source>
</evidence>
<comment type="function">
    <text evidence="17">The UvrABC repair system catalyzes the recognition and processing of DNA lesions. UvrA is an ATPase and a DNA-binding protein. A damage recognition complex composed of 2 UvrA and 2 UvrB subunits scans DNA for abnormalities. When the presence of a lesion has been verified by UvrB, the UvrA molecules dissociate.</text>
</comment>
<feature type="zinc finger region" description="C4-type" evidence="17">
    <location>
        <begin position="745"/>
        <end position="771"/>
    </location>
</feature>
<keyword evidence="5 17" id="KW-0547">Nucleotide-binding</keyword>
<keyword evidence="6 17" id="KW-0227">DNA damage</keyword>
<evidence type="ECO:0000256" key="17">
    <source>
        <dbReference type="HAMAP-Rule" id="MF_00205"/>
    </source>
</evidence>
<dbReference type="NCBIfam" id="NF001503">
    <property type="entry name" value="PRK00349.1"/>
    <property type="match status" value="1"/>
</dbReference>
<dbReference type="EMBL" id="AP025516">
    <property type="protein sequence ID" value="BDD88582.1"/>
    <property type="molecule type" value="Genomic_DNA"/>
</dbReference>
<gene>
    <name evidence="17 19" type="primary">uvrA</name>
    <name evidence="19" type="ORF">DPPLL_29470</name>
</gene>
<dbReference type="InterPro" id="IPR004602">
    <property type="entry name" value="UvrA"/>
</dbReference>
<comment type="similarity">
    <text evidence="14 17">Belongs to the ABC transporter superfamily. UvrA family.</text>
</comment>
<feature type="binding site" evidence="17">
    <location>
        <begin position="33"/>
        <end position="40"/>
    </location>
    <ligand>
        <name>ATP</name>
        <dbReference type="ChEBI" id="CHEBI:30616"/>
    </ligand>
</feature>
<evidence type="ECO:0000256" key="12">
    <source>
        <dbReference type="ARBA" id="ARBA00023125"/>
    </source>
</evidence>
<dbReference type="PANTHER" id="PTHR43152">
    <property type="entry name" value="UVRABC SYSTEM PROTEIN A"/>
    <property type="match status" value="1"/>
</dbReference>
<proteinExistence type="inferred from homology"/>
<dbReference type="Gene3D" id="1.20.1580.10">
    <property type="entry name" value="ABC transporter ATPase like domain"/>
    <property type="match status" value="2"/>
</dbReference>
<keyword evidence="20" id="KW-1185">Reference proteome</keyword>
<organism evidence="19 20">
    <name type="scientific">Desulfofustis limnaeus</name>
    <dbReference type="NCBI Taxonomy" id="2740163"/>
    <lineage>
        <taxon>Bacteria</taxon>
        <taxon>Pseudomonadati</taxon>
        <taxon>Thermodesulfobacteriota</taxon>
        <taxon>Desulfobulbia</taxon>
        <taxon>Desulfobulbales</taxon>
        <taxon>Desulfocapsaceae</taxon>
        <taxon>Desulfofustis</taxon>
    </lineage>
</organism>